<feature type="region of interest" description="Disordered" evidence="1">
    <location>
        <begin position="155"/>
        <end position="276"/>
    </location>
</feature>
<feature type="compositionally biased region" description="Basic residues" evidence="1">
    <location>
        <begin position="224"/>
        <end position="235"/>
    </location>
</feature>
<dbReference type="EMBL" id="CM029038">
    <property type="protein sequence ID" value="KAG2653068.1"/>
    <property type="molecule type" value="Genomic_DNA"/>
</dbReference>
<feature type="region of interest" description="Disordered" evidence="1">
    <location>
        <begin position="30"/>
        <end position="74"/>
    </location>
</feature>
<protein>
    <submittedName>
        <fullName evidence="2">Uncharacterized protein</fullName>
    </submittedName>
</protein>
<proteinExistence type="predicted"/>
<organism evidence="2 3">
    <name type="scientific">Panicum virgatum</name>
    <name type="common">Blackwell switchgrass</name>
    <dbReference type="NCBI Taxonomy" id="38727"/>
    <lineage>
        <taxon>Eukaryota</taxon>
        <taxon>Viridiplantae</taxon>
        <taxon>Streptophyta</taxon>
        <taxon>Embryophyta</taxon>
        <taxon>Tracheophyta</taxon>
        <taxon>Spermatophyta</taxon>
        <taxon>Magnoliopsida</taxon>
        <taxon>Liliopsida</taxon>
        <taxon>Poales</taxon>
        <taxon>Poaceae</taxon>
        <taxon>PACMAD clade</taxon>
        <taxon>Panicoideae</taxon>
        <taxon>Panicodae</taxon>
        <taxon>Paniceae</taxon>
        <taxon>Panicinae</taxon>
        <taxon>Panicum</taxon>
        <taxon>Panicum sect. Hiantes</taxon>
    </lineage>
</organism>
<dbReference type="AlphaFoldDB" id="A0A8T0X345"/>
<evidence type="ECO:0000256" key="1">
    <source>
        <dbReference type="SAM" id="MobiDB-lite"/>
    </source>
</evidence>
<gene>
    <name evidence="2" type="ORF">PVAP13_1NG425019</name>
</gene>
<accession>A0A8T0X345</accession>
<reference evidence="2" key="1">
    <citation type="submission" date="2020-05" db="EMBL/GenBank/DDBJ databases">
        <title>WGS assembly of Panicum virgatum.</title>
        <authorList>
            <person name="Lovell J.T."/>
            <person name="Jenkins J."/>
            <person name="Shu S."/>
            <person name="Juenger T.E."/>
            <person name="Schmutz J."/>
        </authorList>
    </citation>
    <scope>NUCLEOTIDE SEQUENCE</scope>
    <source>
        <strain evidence="2">AP13</strain>
    </source>
</reference>
<feature type="compositionally biased region" description="Low complexity" evidence="1">
    <location>
        <begin position="30"/>
        <end position="42"/>
    </location>
</feature>
<comment type="caution">
    <text evidence="2">The sequence shown here is derived from an EMBL/GenBank/DDBJ whole genome shotgun (WGS) entry which is preliminary data.</text>
</comment>
<keyword evidence="3" id="KW-1185">Reference proteome</keyword>
<dbReference type="Proteomes" id="UP000823388">
    <property type="component" value="Chromosome 1N"/>
</dbReference>
<evidence type="ECO:0000313" key="2">
    <source>
        <dbReference type="EMBL" id="KAG2653068.1"/>
    </source>
</evidence>
<evidence type="ECO:0000313" key="3">
    <source>
        <dbReference type="Proteomes" id="UP000823388"/>
    </source>
</evidence>
<name>A0A8T0X345_PANVG</name>
<sequence length="276" mass="29363">MRDDAFHRPGPGLDGLIGCSCRGLPLTADAAGAQPSPAATGTSQLSERRTCGLRTPRQSRRAPHRDGGRLTGHRLCSGTRRAARGCTCAVARRPAAEPPGTFRATRSSPAALLPAIIPSKRAAPCSPLLSPGVFHAENAPGRAVWLKKKCELRPADGDADAESPAANVPSPQPADARGGLIAHVPTAPARGRTVLHLGERGQAPARARREGYQRPRLVNEPARSSRRASRGRRRETRSNRQNPPQVAGAARQVHAPFLTDRTDPATRNVVKATRRV</sequence>